<dbReference type="EMBL" id="JAOXLN010000006">
    <property type="protein sequence ID" value="MDZ5085237.1"/>
    <property type="molecule type" value="Genomic_DNA"/>
</dbReference>
<gene>
    <name evidence="1" type="ORF">OHX15_07540</name>
</gene>
<comment type="caution">
    <text evidence="1">The sequence shown here is derived from an EMBL/GenBank/DDBJ whole genome shotgun (WGS) entry which is preliminary data.</text>
</comment>
<sequence length="129" mass="14375">MKYGRGDDEWNELVDTATEYLIEVARGRRLTTYTDLSTELVNRTGHARFEYDLPRDQAAIGALLGEVTDGTLDQVGAMLSALVVQKGAGDPGEGFYRLARKLGLLHPGVEKFEFFQAQVARVFEKYQSS</sequence>
<accession>A0ACC6MEE8</accession>
<reference evidence="1 2" key="1">
    <citation type="journal article" date="2021" name="Chemosphere">
        <title>Bioballs carrying a syntrophic Rhodococcus and Mycolicibacterium consortium for simultaneous sorption and biodegradation of fuel oil in contaminated freshwater.</title>
        <authorList>
            <person name="Naloka K."/>
            <person name="Polrit D."/>
            <person name="Muangchinda C."/>
            <person name="Thoetkiattikul H."/>
            <person name="Pinyakong O."/>
        </authorList>
    </citation>
    <scope>NUCLEOTIDE SEQUENCE [LARGE SCALE GENOMIC DNA]</scope>
    <source>
        <strain evidence="1 2">J101</strain>
    </source>
</reference>
<proteinExistence type="predicted"/>
<evidence type="ECO:0000313" key="2">
    <source>
        <dbReference type="Proteomes" id="UP001289645"/>
    </source>
</evidence>
<protein>
    <submittedName>
        <fullName evidence="1">Uncharacterized protein</fullName>
    </submittedName>
</protein>
<name>A0ACC6MEE8_MYCPF</name>
<evidence type="ECO:0000313" key="1">
    <source>
        <dbReference type="EMBL" id="MDZ5085237.1"/>
    </source>
</evidence>
<keyword evidence="2" id="KW-1185">Reference proteome</keyword>
<dbReference type="Proteomes" id="UP001289645">
    <property type="component" value="Unassembled WGS sequence"/>
</dbReference>
<organism evidence="1 2">
    <name type="scientific">Mycolicibacterium parafortuitum</name>
    <name type="common">Mycobacterium parafortuitum</name>
    <dbReference type="NCBI Taxonomy" id="39692"/>
    <lineage>
        <taxon>Bacteria</taxon>
        <taxon>Bacillati</taxon>
        <taxon>Actinomycetota</taxon>
        <taxon>Actinomycetes</taxon>
        <taxon>Mycobacteriales</taxon>
        <taxon>Mycobacteriaceae</taxon>
        <taxon>Mycolicibacterium</taxon>
    </lineage>
</organism>